<keyword evidence="3" id="KW-1185">Reference proteome</keyword>
<feature type="region of interest" description="Disordered" evidence="1">
    <location>
        <begin position="1"/>
        <end position="28"/>
    </location>
</feature>
<sequence length="306" mass="32846">MASGFHRSVSLPLPKDSIPPEKPYHVRSASLPCRSHPLISQLEDEVRATRAWQSAEPEGDRSSPWLRSGLIRLELLHLALDDLLQVPKTRDSLRGSHGLSSGLAENLLDDFLVFADTYGSFRSALISLQELQSEAQVAIRRGDRAHLSSVARSIRKIEKEVAGVSSALRKVSKSSEPAAFAAASSASSTADAELGLVLREVKQVTVSVSASVFQRAAAAMASVTAAVAPKSSSSWTALKRRLSLAASSKKNKGSSEETDEEVVWASIASATLQSLEKCVGELESGSERVFRSLMNSRVSLLNILTP</sequence>
<dbReference type="SMR" id="A0A843X7P1"/>
<gene>
    <name evidence="2" type="ORF">Taro_048132</name>
</gene>
<dbReference type="AlphaFoldDB" id="A0A843X7P1"/>
<dbReference type="GO" id="GO:0048367">
    <property type="term" value="P:shoot system development"/>
    <property type="evidence" value="ECO:0007669"/>
    <property type="project" value="InterPro"/>
</dbReference>
<dbReference type="PANTHER" id="PTHR33070">
    <property type="entry name" value="OS06G0725500 PROTEIN"/>
    <property type="match status" value="1"/>
</dbReference>
<dbReference type="InterPro" id="IPR004320">
    <property type="entry name" value="BPS1_pln"/>
</dbReference>
<organism evidence="2 3">
    <name type="scientific">Colocasia esculenta</name>
    <name type="common">Wild taro</name>
    <name type="synonym">Arum esculentum</name>
    <dbReference type="NCBI Taxonomy" id="4460"/>
    <lineage>
        <taxon>Eukaryota</taxon>
        <taxon>Viridiplantae</taxon>
        <taxon>Streptophyta</taxon>
        <taxon>Embryophyta</taxon>
        <taxon>Tracheophyta</taxon>
        <taxon>Spermatophyta</taxon>
        <taxon>Magnoliopsida</taxon>
        <taxon>Liliopsida</taxon>
        <taxon>Araceae</taxon>
        <taxon>Aroideae</taxon>
        <taxon>Colocasieae</taxon>
        <taxon>Colocasia</taxon>
    </lineage>
</organism>
<name>A0A843X7P1_COLES</name>
<dbReference type="EMBL" id="NMUH01006407">
    <property type="protein sequence ID" value="MQM15194.1"/>
    <property type="molecule type" value="Genomic_DNA"/>
</dbReference>
<dbReference type="Proteomes" id="UP000652761">
    <property type="component" value="Unassembled WGS sequence"/>
</dbReference>
<dbReference type="Pfam" id="PF03087">
    <property type="entry name" value="BPS1"/>
    <property type="match status" value="1"/>
</dbReference>
<dbReference type="PANTHER" id="PTHR33070:SF49">
    <property type="entry name" value="OS06G0725500 PROTEIN"/>
    <property type="match status" value="1"/>
</dbReference>
<evidence type="ECO:0000256" key="1">
    <source>
        <dbReference type="SAM" id="MobiDB-lite"/>
    </source>
</evidence>
<evidence type="ECO:0000313" key="3">
    <source>
        <dbReference type="Proteomes" id="UP000652761"/>
    </source>
</evidence>
<proteinExistence type="predicted"/>
<comment type="caution">
    <text evidence="2">The sequence shown here is derived from an EMBL/GenBank/DDBJ whole genome shotgun (WGS) entry which is preliminary data.</text>
</comment>
<accession>A0A843X7P1</accession>
<reference evidence="2" key="1">
    <citation type="submission" date="2017-07" db="EMBL/GenBank/DDBJ databases">
        <title>Taro Niue Genome Assembly and Annotation.</title>
        <authorList>
            <person name="Atibalentja N."/>
            <person name="Keating K."/>
            <person name="Fields C.J."/>
        </authorList>
    </citation>
    <scope>NUCLEOTIDE SEQUENCE</scope>
    <source>
        <strain evidence="2">Niue_2</strain>
        <tissue evidence="2">Leaf</tissue>
    </source>
</reference>
<evidence type="ECO:0000313" key="2">
    <source>
        <dbReference type="EMBL" id="MQM15194.1"/>
    </source>
</evidence>
<dbReference type="OrthoDB" id="784009at2759"/>
<dbReference type="GO" id="GO:0048364">
    <property type="term" value="P:root development"/>
    <property type="evidence" value="ECO:0007669"/>
    <property type="project" value="InterPro"/>
</dbReference>
<protein>
    <submittedName>
        <fullName evidence="2">Uncharacterized protein</fullName>
    </submittedName>
</protein>